<dbReference type="EMBL" id="KL596673">
    <property type="protein sequence ID" value="KER29698.1"/>
    <property type="molecule type" value="Genomic_DNA"/>
</dbReference>
<proteinExistence type="predicted"/>
<accession>A0A074ZQN5</accession>
<reference evidence="1 2" key="1">
    <citation type="submission" date="2013-11" db="EMBL/GenBank/DDBJ databases">
        <title>Opisthorchis viverrini - life in the bile duct.</title>
        <authorList>
            <person name="Young N.D."/>
            <person name="Nagarajan N."/>
            <person name="Lin S.J."/>
            <person name="Korhonen P.K."/>
            <person name="Jex A.R."/>
            <person name="Hall R.S."/>
            <person name="Safavi-Hemami H."/>
            <person name="Kaewkong W."/>
            <person name="Bertrand D."/>
            <person name="Gao S."/>
            <person name="Seet Q."/>
            <person name="Wongkham S."/>
            <person name="Teh B.T."/>
            <person name="Wongkham C."/>
            <person name="Intapan P.M."/>
            <person name="Maleewong W."/>
            <person name="Yang X."/>
            <person name="Hu M."/>
            <person name="Wang Z."/>
            <person name="Hofmann A."/>
            <person name="Sternberg P.W."/>
            <person name="Tan P."/>
            <person name="Wang J."/>
            <person name="Gasser R.B."/>
        </authorList>
    </citation>
    <scope>NUCLEOTIDE SEQUENCE [LARGE SCALE GENOMIC DNA]</scope>
</reference>
<dbReference type="Proteomes" id="UP000054324">
    <property type="component" value="Unassembled WGS sequence"/>
</dbReference>
<sequence length="67" mass="7798">MLLEIWERHNQRRHASQYHLHLMDARGEPKITTVVGLQQTYQLHAKSGNKSVVVKQLRLHSDQAASR</sequence>
<gene>
    <name evidence="1" type="ORF">T265_03715</name>
</gene>
<dbReference type="RefSeq" id="XP_009166526.1">
    <property type="nucleotide sequence ID" value="XM_009168262.1"/>
</dbReference>
<evidence type="ECO:0000313" key="2">
    <source>
        <dbReference type="Proteomes" id="UP000054324"/>
    </source>
</evidence>
<dbReference type="AlphaFoldDB" id="A0A074ZQN5"/>
<dbReference type="GeneID" id="20317902"/>
<dbReference type="KEGG" id="ovi:T265_03715"/>
<dbReference type="CTD" id="20317902"/>
<evidence type="ECO:0000313" key="1">
    <source>
        <dbReference type="EMBL" id="KER29698.1"/>
    </source>
</evidence>
<name>A0A074ZQN5_OPIVI</name>
<keyword evidence="2" id="KW-1185">Reference proteome</keyword>
<organism evidence="1 2">
    <name type="scientific">Opisthorchis viverrini</name>
    <name type="common">Southeast Asian liver fluke</name>
    <dbReference type="NCBI Taxonomy" id="6198"/>
    <lineage>
        <taxon>Eukaryota</taxon>
        <taxon>Metazoa</taxon>
        <taxon>Spiralia</taxon>
        <taxon>Lophotrochozoa</taxon>
        <taxon>Platyhelminthes</taxon>
        <taxon>Trematoda</taxon>
        <taxon>Digenea</taxon>
        <taxon>Opisthorchiida</taxon>
        <taxon>Opisthorchiata</taxon>
        <taxon>Opisthorchiidae</taxon>
        <taxon>Opisthorchis</taxon>
    </lineage>
</organism>
<protein>
    <submittedName>
        <fullName evidence="1">Uncharacterized protein</fullName>
    </submittedName>
</protein>